<keyword evidence="4" id="KW-0808">Transferase</keyword>
<evidence type="ECO:0000256" key="1">
    <source>
        <dbReference type="ARBA" id="ARBA00001933"/>
    </source>
</evidence>
<evidence type="ECO:0000313" key="7">
    <source>
        <dbReference type="EMBL" id="OHA01595.1"/>
    </source>
</evidence>
<dbReference type="GO" id="GO:0030170">
    <property type="term" value="F:pyridoxal phosphate binding"/>
    <property type="evidence" value="ECO:0007669"/>
    <property type="project" value="InterPro"/>
</dbReference>
<evidence type="ECO:0000256" key="3">
    <source>
        <dbReference type="ARBA" id="ARBA00022576"/>
    </source>
</evidence>
<evidence type="ECO:0000256" key="6">
    <source>
        <dbReference type="RuleBase" id="RU003560"/>
    </source>
</evidence>
<dbReference type="InterPro" id="IPR005814">
    <property type="entry name" value="Aminotrans_3"/>
</dbReference>
<dbReference type="InterPro" id="IPR015424">
    <property type="entry name" value="PyrdxlP-dep_Trfase"/>
</dbReference>
<dbReference type="PIRSF" id="PIRSF000521">
    <property type="entry name" value="Transaminase_4ab_Lys_Orn"/>
    <property type="match status" value="1"/>
</dbReference>
<proteinExistence type="inferred from homology"/>
<dbReference type="CDD" id="cd00610">
    <property type="entry name" value="OAT_like"/>
    <property type="match status" value="1"/>
</dbReference>
<evidence type="ECO:0000256" key="2">
    <source>
        <dbReference type="ARBA" id="ARBA00008954"/>
    </source>
</evidence>
<dbReference type="GO" id="GO:0008483">
    <property type="term" value="F:transaminase activity"/>
    <property type="evidence" value="ECO:0007669"/>
    <property type="project" value="UniProtKB-KW"/>
</dbReference>
<dbReference type="SUPFAM" id="SSF53383">
    <property type="entry name" value="PLP-dependent transferases"/>
    <property type="match status" value="1"/>
</dbReference>
<comment type="similarity">
    <text evidence="2 6">Belongs to the class-III pyridoxal-phosphate-dependent aminotransferase family.</text>
</comment>
<dbReference type="Gene3D" id="3.40.640.10">
    <property type="entry name" value="Type I PLP-dependent aspartate aminotransferase-like (Major domain)"/>
    <property type="match status" value="1"/>
</dbReference>
<organism evidence="7 8">
    <name type="scientific">Candidatus Sungbacteria bacterium RIFCSPHIGHO2_02_FULL_49_20</name>
    <dbReference type="NCBI Taxonomy" id="1802272"/>
    <lineage>
        <taxon>Bacteria</taxon>
        <taxon>Candidatus Sungiibacteriota</taxon>
    </lineage>
</organism>
<dbReference type="InterPro" id="IPR015422">
    <property type="entry name" value="PyrdxlP-dep_Trfase_small"/>
</dbReference>
<dbReference type="AlphaFoldDB" id="A0A1G2KQA2"/>
<comment type="cofactor">
    <cofactor evidence="1">
        <name>pyridoxal 5'-phosphate</name>
        <dbReference type="ChEBI" id="CHEBI:597326"/>
    </cofactor>
</comment>
<keyword evidence="3" id="KW-0032">Aminotransferase</keyword>
<gene>
    <name evidence="7" type="ORF">A3C12_00625</name>
</gene>
<dbReference type="PANTHER" id="PTHR43552:SF1">
    <property type="entry name" value="DIAMINOBUTYRATE--2-OXOGLUTARATE AMINOTRANSFERASE"/>
    <property type="match status" value="1"/>
</dbReference>
<dbReference type="Proteomes" id="UP000178710">
    <property type="component" value="Unassembled WGS sequence"/>
</dbReference>
<name>A0A1G2KQA2_9BACT</name>
<evidence type="ECO:0000313" key="8">
    <source>
        <dbReference type="Proteomes" id="UP000178710"/>
    </source>
</evidence>
<dbReference type="PANTHER" id="PTHR43552">
    <property type="entry name" value="DIAMINOBUTYRATE--2-OXOGLUTARATE AMINOTRANSFERASE"/>
    <property type="match status" value="1"/>
</dbReference>
<evidence type="ECO:0008006" key="9">
    <source>
        <dbReference type="Google" id="ProtNLM"/>
    </source>
</evidence>
<keyword evidence="5 6" id="KW-0663">Pyridoxal phosphate</keyword>
<comment type="caution">
    <text evidence="7">The sequence shown here is derived from an EMBL/GenBank/DDBJ whole genome shotgun (WGS) entry which is preliminary data.</text>
</comment>
<dbReference type="InterPro" id="IPR049704">
    <property type="entry name" value="Aminotrans_3_PPA_site"/>
</dbReference>
<dbReference type="FunFam" id="3.40.640.10:FF:000004">
    <property type="entry name" value="Acetylornithine aminotransferase"/>
    <property type="match status" value="1"/>
</dbReference>
<sequence length="466" mass="51467">MKDLTKSNIFESLHAATEARILTKSVPGPKSIVLLKKQQALESNNISYPREIPIAFQKGRGAIIEDADGNQFIDFLTGCGVFNLGHNNSYILDVVKNGGDFLTQTVDFPTETKVAFMERLNLALPETIRHKMKINFGGPTGSDAVEAAIKLARIVTSRHSIVAFQGGYHGMTMGALSVTSKLSHRKRTPPLIPGIHFMPFCNPYRCPLSSADRLCSGECARYFQFCLENPHSGIDKPAAIIIEPIQGEGGTYIPTRGWLEQITEIARKNDILVIFDEVQTGFYRTGKMFAFEYTDAIPDIITMSKGIGGNGCPLSLILHRKELDVWDPGTHIGTFRGNQIAMAAGLAALEFIKKYDVPSHVTSLGQGMKQALEDIKESSRYIGDVRGIGMMFGVEFVKNKNTKKPFPEAVQSVRKLCYEKGLIVEVGGYYNNVIRFLPPLILTKEIAENGLRIFADANREMEASIV</sequence>
<accession>A0A1G2KQA2</accession>
<evidence type="ECO:0000256" key="4">
    <source>
        <dbReference type="ARBA" id="ARBA00022679"/>
    </source>
</evidence>
<reference evidence="7 8" key="1">
    <citation type="journal article" date="2016" name="Nat. Commun.">
        <title>Thousands of microbial genomes shed light on interconnected biogeochemical processes in an aquifer system.</title>
        <authorList>
            <person name="Anantharaman K."/>
            <person name="Brown C.T."/>
            <person name="Hug L.A."/>
            <person name="Sharon I."/>
            <person name="Castelle C.J."/>
            <person name="Probst A.J."/>
            <person name="Thomas B.C."/>
            <person name="Singh A."/>
            <person name="Wilkins M.J."/>
            <person name="Karaoz U."/>
            <person name="Brodie E.L."/>
            <person name="Williams K.H."/>
            <person name="Hubbard S.S."/>
            <person name="Banfield J.F."/>
        </authorList>
    </citation>
    <scope>NUCLEOTIDE SEQUENCE [LARGE SCALE GENOMIC DNA]</scope>
</reference>
<dbReference type="Pfam" id="PF00202">
    <property type="entry name" value="Aminotran_3"/>
    <property type="match status" value="1"/>
</dbReference>
<dbReference type="InterPro" id="IPR004637">
    <property type="entry name" value="Dat"/>
</dbReference>
<dbReference type="NCBIfam" id="TIGR00709">
    <property type="entry name" value="dat"/>
    <property type="match status" value="1"/>
</dbReference>
<dbReference type="PROSITE" id="PS00600">
    <property type="entry name" value="AA_TRANSFER_CLASS_3"/>
    <property type="match status" value="1"/>
</dbReference>
<dbReference type="Gene3D" id="3.90.1150.10">
    <property type="entry name" value="Aspartate Aminotransferase, domain 1"/>
    <property type="match status" value="1"/>
</dbReference>
<dbReference type="InterPro" id="IPR015421">
    <property type="entry name" value="PyrdxlP-dep_Trfase_major"/>
</dbReference>
<evidence type="ECO:0000256" key="5">
    <source>
        <dbReference type="ARBA" id="ARBA00022898"/>
    </source>
</evidence>
<protein>
    <recommendedName>
        <fullName evidence="9">Diaminobutyrate--2-oxoglutarate transaminase</fullName>
    </recommendedName>
</protein>
<dbReference type="EMBL" id="MHQK01000023">
    <property type="protein sequence ID" value="OHA01595.1"/>
    <property type="molecule type" value="Genomic_DNA"/>
</dbReference>